<proteinExistence type="predicted"/>
<sequence>IEEACRSKLPPQSFSVVFDLTKPSEIVKITPHCPPDAIYDTTLKFCREGYHIPSSGKLTIEFIILLWFKPSRGGPVLDPKLEKNLIGVNNWC</sequence>
<comment type="caution">
    <text evidence="1">The sequence shown here is derived from an EMBL/GenBank/DDBJ whole genome shotgun (WGS) entry which is preliminary data.</text>
</comment>
<evidence type="ECO:0000313" key="2">
    <source>
        <dbReference type="Proteomes" id="UP001152795"/>
    </source>
</evidence>
<dbReference type="Proteomes" id="UP001152795">
    <property type="component" value="Unassembled WGS sequence"/>
</dbReference>
<evidence type="ECO:0000313" key="1">
    <source>
        <dbReference type="EMBL" id="CAB4011446.1"/>
    </source>
</evidence>
<organism evidence="1 2">
    <name type="scientific">Paramuricea clavata</name>
    <name type="common">Red gorgonian</name>
    <name type="synonym">Violescent sea-whip</name>
    <dbReference type="NCBI Taxonomy" id="317549"/>
    <lineage>
        <taxon>Eukaryota</taxon>
        <taxon>Metazoa</taxon>
        <taxon>Cnidaria</taxon>
        <taxon>Anthozoa</taxon>
        <taxon>Octocorallia</taxon>
        <taxon>Malacalcyonacea</taxon>
        <taxon>Plexauridae</taxon>
        <taxon>Paramuricea</taxon>
    </lineage>
</organism>
<protein>
    <submittedName>
        <fullName evidence="1">Uncharacterized protein</fullName>
    </submittedName>
</protein>
<accession>A0A7D9ILF3</accession>
<dbReference type="AlphaFoldDB" id="A0A7D9ILF3"/>
<reference evidence="1" key="1">
    <citation type="submission" date="2020-04" db="EMBL/GenBank/DDBJ databases">
        <authorList>
            <person name="Alioto T."/>
            <person name="Alioto T."/>
            <person name="Gomez Garrido J."/>
        </authorList>
    </citation>
    <scope>NUCLEOTIDE SEQUENCE</scope>
    <source>
        <strain evidence="1">A484AB</strain>
    </source>
</reference>
<name>A0A7D9ILF3_PARCT</name>
<dbReference type="EMBL" id="CACRXK020007149">
    <property type="protein sequence ID" value="CAB4011446.1"/>
    <property type="molecule type" value="Genomic_DNA"/>
</dbReference>
<keyword evidence="2" id="KW-1185">Reference proteome</keyword>
<feature type="non-terminal residue" evidence="1">
    <location>
        <position position="1"/>
    </location>
</feature>
<gene>
    <name evidence="1" type="ORF">PACLA_8A054398</name>
</gene>